<evidence type="ECO:0000256" key="8">
    <source>
        <dbReference type="ARBA" id="ARBA00023315"/>
    </source>
</evidence>
<feature type="active site" evidence="10">
    <location>
        <position position="388"/>
    </location>
</feature>
<dbReference type="PIRSF" id="PIRSF000439">
    <property type="entry name" value="Oat_ACAT_DAG_ARE"/>
    <property type="match status" value="1"/>
</dbReference>
<feature type="transmembrane region" description="Helical" evidence="11">
    <location>
        <begin position="112"/>
        <end position="133"/>
    </location>
</feature>
<dbReference type="Proteomes" id="UP000829354">
    <property type="component" value="Chromosome X"/>
</dbReference>
<feature type="transmembrane region" description="Helical" evidence="11">
    <location>
        <begin position="288"/>
        <end position="312"/>
    </location>
</feature>
<dbReference type="PANTHER" id="PTHR10408">
    <property type="entry name" value="STEROL O-ACYLTRANSFERASE"/>
    <property type="match status" value="1"/>
</dbReference>
<evidence type="ECO:0000256" key="2">
    <source>
        <dbReference type="ARBA" id="ARBA00009010"/>
    </source>
</evidence>
<dbReference type="EMBL" id="CP092625">
    <property type="protein sequence ID" value="UMM38953.1"/>
    <property type="molecule type" value="Genomic_DNA"/>
</dbReference>
<accession>A0AAE9FFG7</accession>
<dbReference type="PANTHER" id="PTHR10408:SF8">
    <property type="entry name" value="O-ACYLTRANSFERASE"/>
    <property type="match status" value="1"/>
</dbReference>
<evidence type="ECO:0000256" key="1">
    <source>
        <dbReference type="ARBA" id="ARBA00004477"/>
    </source>
</evidence>
<gene>
    <name evidence="12" type="ORF">L5515_016205</name>
</gene>
<evidence type="ECO:0000256" key="11">
    <source>
        <dbReference type="SAM" id="Phobius"/>
    </source>
</evidence>
<feature type="transmembrane region" description="Helical" evidence="11">
    <location>
        <begin position="399"/>
        <end position="417"/>
    </location>
</feature>
<keyword evidence="5 9" id="KW-0256">Endoplasmic reticulum</keyword>
<protein>
    <recommendedName>
        <fullName evidence="9">O-acyltransferase</fullName>
    </recommendedName>
</protein>
<organism evidence="12 13">
    <name type="scientific">Caenorhabditis briggsae</name>
    <dbReference type="NCBI Taxonomy" id="6238"/>
    <lineage>
        <taxon>Eukaryota</taxon>
        <taxon>Metazoa</taxon>
        <taxon>Ecdysozoa</taxon>
        <taxon>Nematoda</taxon>
        <taxon>Chromadorea</taxon>
        <taxon>Rhabditida</taxon>
        <taxon>Rhabditina</taxon>
        <taxon>Rhabditomorpha</taxon>
        <taxon>Rhabditoidea</taxon>
        <taxon>Rhabditidae</taxon>
        <taxon>Peloderinae</taxon>
        <taxon>Caenorhabditis</taxon>
    </lineage>
</organism>
<keyword evidence="6 11" id="KW-1133">Transmembrane helix</keyword>
<name>A0AAE9FFG7_CAEBR</name>
<keyword evidence="13" id="KW-1185">Reference proteome</keyword>
<feature type="transmembrane region" description="Helical" evidence="11">
    <location>
        <begin position="71"/>
        <end position="89"/>
    </location>
</feature>
<proteinExistence type="inferred from homology"/>
<keyword evidence="8 9" id="KW-0012">Acyltransferase</keyword>
<evidence type="ECO:0000256" key="4">
    <source>
        <dbReference type="ARBA" id="ARBA00022692"/>
    </source>
</evidence>
<comment type="similarity">
    <text evidence="2 9">Belongs to the membrane-bound acyltransferase family. Sterol o-acyltransferase subfamily.</text>
</comment>
<dbReference type="AlphaFoldDB" id="A0AAE9FFG7"/>
<evidence type="ECO:0000256" key="7">
    <source>
        <dbReference type="ARBA" id="ARBA00023136"/>
    </source>
</evidence>
<evidence type="ECO:0000256" key="5">
    <source>
        <dbReference type="ARBA" id="ARBA00022824"/>
    </source>
</evidence>
<dbReference type="GO" id="GO:0005789">
    <property type="term" value="C:endoplasmic reticulum membrane"/>
    <property type="evidence" value="ECO:0007669"/>
    <property type="project" value="UniProtKB-SubCell"/>
</dbReference>
<evidence type="ECO:0000313" key="12">
    <source>
        <dbReference type="EMBL" id="UMM38953.1"/>
    </source>
</evidence>
<keyword evidence="7 9" id="KW-0472">Membrane</keyword>
<dbReference type="Pfam" id="PF03062">
    <property type="entry name" value="MBOAT"/>
    <property type="match status" value="1"/>
</dbReference>
<feature type="transmembrane region" description="Helical" evidence="11">
    <location>
        <begin position="429"/>
        <end position="446"/>
    </location>
</feature>
<keyword evidence="3 9" id="KW-0808">Transferase</keyword>
<reference evidence="12 13" key="1">
    <citation type="submission" date="2022-04" db="EMBL/GenBank/DDBJ databases">
        <title>Chromosome-level reference genomes for two strains of Caenorhabditis briggsae: an improved platform for comparative genomics.</title>
        <authorList>
            <person name="Stevens L."/>
            <person name="Andersen E."/>
        </authorList>
    </citation>
    <scope>NUCLEOTIDE SEQUENCE [LARGE SCALE GENOMIC DNA]</scope>
    <source>
        <strain evidence="12">VX34</strain>
        <tissue evidence="12">Whole-organism</tissue>
    </source>
</reference>
<feature type="transmembrane region" description="Helical" evidence="11">
    <location>
        <begin position="250"/>
        <end position="268"/>
    </location>
</feature>
<evidence type="ECO:0000256" key="10">
    <source>
        <dbReference type="PIRSR" id="PIRSR000439-1"/>
    </source>
</evidence>
<evidence type="ECO:0000256" key="9">
    <source>
        <dbReference type="PIRNR" id="PIRNR000439"/>
    </source>
</evidence>
<dbReference type="InterPro" id="IPR014371">
    <property type="entry name" value="Oat_ACAT_DAG_ARE"/>
</dbReference>
<dbReference type="GO" id="GO:0008374">
    <property type="term" value="F:O-acyltransferase activity"/>
    <property type="evidence" value="ECO:0007669"/>
    <property type="project" value="InterPro"/>
</dbReference>
<feature type="transmembrane region" description="Helical" evidence="11">
    <location>
        <begin position="375"/>
        <end position="393"/>
    </location>
</feature>
<evidence type="ECO:0000256" key="6">
    <source>
        <dbReference type="ARBA" id="ARBA00022989"/>
    </source>
</evidence>
<evidence type="ECO:0000256" key="3">
    <source>
        <dbReference type="ARBA" id="ARBA00022679"/>
    </source>
</evidence>
<keyword evidence="4 11" id="KW-0812">Transmembrane</keyword>
<sequence>MKRNSWFGLFHEHISIMGSIDLKEENNNNVILKEHQEGVAVKTKHKGFKEKTFVVRESLLTTEFRNGNMKIVYNCFTAVFLLFFLRALVDDILVQKMPLHHTWLIWWNFEKFFSTMAVWTGMFLSTIGVYFAYQHWSTIPSKNTNLPSNMPFVATYLTYLTAFFYFPLKFLYESNLNCACSFIITCETTRIAMKVHSFIRENWSRAMIRKSGGTIDAWPTLEQFLYYQFCPSFIYRDSYPRTEKRDMKAAGLYFLECLAIIEFVNLTYTQWVFPWLHVQDYTSLSLSTIALSLFTGIIPGIICLITLFYGLLHCWLNCFSEMMQFADRQFYLNWWNSSNMAEYYRNWNLVVHDWLYAYVFRDLAAYYPGRKGQKAAQMAVFFLSAVFHEYWFGVAFRCFYPVMFVLYFIFGGIFFAVSRLITNRSAWNTALWFNLLIGTGMFIAFYGQEWYARRGHCAPYSNAVVDLLFPRHWNCQPPIS</sequence>
<comment type="subcellular location">
    <subcellularLocation>
        <location evidence="1 9">Endoplasmic reticulum membrane</location>
        <topology evidence="1 9">Multi-pass membrane protein</topology>
    </subcellularLocation>
</comment>
<evidence type="ECO:0000313" key="13">
    <source>
        <dbReference type="Proteomes" id="UP000829354"/>
    </source>
</evidence>
<dbReference type="InterPro" id="IPR004299">
    <property type="entry name" value="MBOAT_fam"/>
</dbReference>